<reference evidence="1 2" key="1">
    <citation type="submission" date="2018-11" db="EMBL/GenBank/DDBJ databases">
        <title>Parancylomarina longa gen. nov., sp. nov., isolated from sediments of southern Okinawa.</title>
        <authorList>
            <person name="Fu T."/>
        </authorList>
    </citation>
    <scope>NUCLEOTIDE SEQUENCE [LARGE SCALE GENOMIC DNA]</scope>
    <source>
        <strain evidence="1 2">T3-2 S1-C</strain>
    </source>
</reference>
<organism evidence="1 2">
    <name type="scientific">Ancylomarina longa</name>
    <dbReference type="NCBI Taxonomy" id="2487017"/>
    <lineage>
        <taxon>Bacteria</taxon>
        <taxon>Pseudomonadati</taxon>
        <taxon>Bacteroidota</taxon>
        <taxon>Bacteroidia</taxon>
        <taxon>Marinilabiliales</taxon>
        <taxon>Marinifilaceae</taxon>
        <taxon>Ancylomarina</taxon>
    </lineage>
</organism>
<protein>
    <submittedName>
        <fullName evidence="1">Uncharacterized protein</fullName>
    </submittedName>
</protein>
<sequence length="75" mass="9001">MTKGISQAPTLYDDRYMGYDYKMIFTRAFDEVEAREDFNRSRTDKMQLSFDYNQLNNSYGTRQITLSDDYFNSYS</sequence>
<dbReference type="AlphaFoldDB" id="A0A434AE29"/>
<proteinExistence type="predicted"/>
<accession>A0A434AE29</accession>
<dbReference type="Proteomes" id="UP000282985">
    <property type="component" value="Unassembled WGS sequence"/>
</dbReference>
<keyword evidence="2" id="KW-1185">Reference proteome</keyword>
<feature type="non-terminal residue" evidence="1">
    <location>
        <position position="75"/>
    </location>
</feature>
<name>A0A434AE29_9BACT</name>
<gene>
    <name evidence="1" type="ORF">DLK05_17295</name>
</gene>
<comment type="caution">
    <text evidence="1">The sequence shown here is derived from an EMBL/GenBank/DDBJ whole genome shotgun (WGS) entry which is preliminary data.</text>
</comment>
<dbReference type="RefSeq" id="WP_209319958.1">
    <property type="nucleotide sequence ID" value="NZ_RJJX01000188.1"/>
</dbReference>
<evidence type="ECO:0000313" key="2">
    <source>
        <dbReference type="Proteomes" id="UP000282985"/>
    </source>
</evidence>
<dbReference type="EMBL" id="RJJX01000188">
    <property type="protein sequence ID" value="RUT72649.1"/>
    <property type="molecule type" value="Genomic_DNA"/>
</dbReference>
<evidence type="ECO:0000313" key="1">
    <source>
        <dbReference type="EMBL" id="RUT72649.1"/>
    </source>
</evidence>